<keyword evidence="2 4" id="KW-0067">ATP-binding</keyword>
<dbReference type="EMBL" id="FQVD01000039">
    <property type="protein sequence ID" value="SHF83943.1"/>
    <property type="molecule type" value="Genomic_DNA"/>
</dbReference>
<dbReference type="GO" id="GO:0051301">
    <property type="term" value="P:cell division"/>
    <property type="evidence" value="ECO:0007669"/>
    <property type="project" value="UniProtKB-KW"/>
</dbReference>
<dbReference type="InterPro" id="IPR003439">
    <property type="entry name" value="ABC_transporter-like_ATP-bd"/>
</dbReference>
<evidence type="ECO:0000256" key="1">
    <source>
        <dbReference type="ARBA" id="ARBA00022741"/>
    </source>
</evidence>
<dbReference type="PANTHER" id="PTHR24220:SF470">
    <property type="entry name" value="CELL DIVISION ATP-BINDING PROTEIN FTSE"/>
    <property type="match status" value="1"/>
</dbReference>
<dbReference type="GO" id="GO:0022857">
    <property type="term" value="F:transmembrane transporter activity"/>
    <property type="evidence" value="ECO:0007669"/>
    <property type="project" value="TreeGrafter"/>
</dbReference>
<dbReference type="PROSITE" id="PS50893">
    <property type="entry name" value="ABC_TRANSPORTER_2"/>
    <property type="match status" value="1"/>
</dbReference>
<evidence type="ECO:0000259" key="3">
    <source>
        <dbReference type="PROSITE" id="PS50893"/>
    </source>
</evidence>
<dbReference type="InterPro" id="IPR015854">
    <property type="entry name" value="ABC_transpr_LolD-like"/>
</dbReference>
<dbReference type="SMART" id="SM00382">
    <property type="entry name" value="AAA"/>
    <property type="match status" value="1"/>
</dbReference>
<name>A0A1M5EXE5_9BACE</name>
<dbReference type="GO" id="GO:0005524">
    <property type="term" value="F:ATP binding"/>
    <property type="evidence" value="ECO:0007669"/>
    <property type="project" value="UniProtKB-KW"/>
</dbReference>
<dbReference type="InterPro" id="IPR017871">
    <property type="entry name" value="ABC_transporter-like_CS"/>
</dbReference>
<reference evidence="4 5" key="1">
    <citation type="submission" date="2016-11" db="EMBL/GenBank/DDBJ databases">
        <authorList>
            <person name="Jaros S."/>
            <person name="Januszkiewicz K."/>
            <person name="Wedrychowicz H."/>
        </authorList>
    </citation>
    <scope>NUCLEOTIDE SEQUENCE [LARGE SCALE GENOMIC DNA]</scope>
    <source>
        <strain evidence="4 5">DSM 26883</strain>
    </source>
</reference>
<dbReference type="OrthoDB" id="9802264at2"/>
<protein>
    <submittedName>
        <fullName evidence="4">Cell division transport system ATP-binding protein</fullName>
    </submittedName>
</protein>
<dbReference type="RefSeq" id="WP_025076187.1">
    <property type="nucleotide sequence ID" value="NZ_FQVD01000039.1"/>
</dbReference>
<evidence type="ECO:0000313" key="5">
    <source>
        <dbReference type="Proteomes" id="UP000184436"/>
    </source>
</evidence>
<dbReference type="Pfam" id="PF00005">
    <property type="entry name" value="ABC_tran"/>
    <property type="match status" value="1"/>
</dbReference>
<dbReference type="InterPro" id="IPR003593">
    <property type="entry name" value="AAA+_ATPase"/>
</dbReference>
<gene>
    <name evidence="4" type="ORF">SAMN05444349_13922</name>
</gene>
<dbReference type="AlphaFoldDB" id="A0A1M5EXE5"/>
<proteinExistence type="predicted"/>
<feature type="domain" description="ABC transporter" evidence="3">
    <location>
        <begin position="6"/>
        <end position="241"/>
    </location>
</feature>
<sequence length="241" mass="27497">MEETLIQYKDVEIHQQELCVLSDVNLELHKGEFVYLIGKVGSGKTSLLKTLYGELDVINGEAEVLGYNMRTIKRKHIPQLRRKLGIVFQDFQLLTDRTVYNNLEFVLQATGWKNKQEMKERIEEVLQLVGMSNKGYKYPNELSGGEQQRIVIARAVLNSPEIILADEPTGNLDVDTGKAIVELLHDICKSGSSVVMTTHNLQLLKEYPGRVYRCVDHHITDITDEYKSPQRAIEIDLNIDN</sequence>
<keyword evidence="4" id="KW-0132">Cell division</keyword>
<organism evidence="4 5">
    <name type="scientific">Bacteroides faecichinchillae</name>
    <dbReference type="NCBI Taxonomy" id="871325"/>
    <lineage>
        <taxon>Bacteria</taxon>
        <taxon>Pseudomonadati</taxon>
        <taxon>Bacteroidota</taxon>
        <taxon>Bacteroidia</taxon>
        <taxon>Bacteroidales</taxon>
        <taxon>Bacteroidaceae</taxon>
        <taxon>Bacteroides</taxon>
    </lineage>
</organism>
<keyword evidence="5" id="KW-1185">Reference proteome</keyword>
<keyword evidence="4" id="KW-0131">Cell cycle</keyword>
<dbReference type="Gene3D" id="3.40.50.300">
    <property type="entry name" value="P-loop containing nucleotide triphosphate hydrolases"/>
    <property type="match status" value="1"/>
</dbReference>
<dbReference type="PANTHER" id="PTHR24220">
    <property type="entry name" value="IMPORT ATP-BINDING PROTEIN"/>
    <property type="match status" value="1"/>
</dbReference>
<dbReference type="PROSITE" id="PS00211">
    <property type="entry name" value="ABC_TRANSPORTER_1"/>
    <property type="match status" value="1"/>
</dbReference>
<evidence type="ECO:0000256" key="2">
    <source>
        <dbReference type="ARBA" id="ARBA00022840"/>
    </source>
</evidence>
<dbReference type="STRING" id="871325.SAMN05444349_13922"/>
<dbReference type="GO" id="GO:0016887">
    <property type="term" value="F:ATP hydrolysis activity"/>
    <property type="evidence" value="ECO:0007669"/>
    <property type="project" value="InterPro"/>
</dbReference>
<dbReference type="SUPFAM" id="SSF52540">
    <property type="entry name" value="P-loop containing nucleoside triphosphate hydrolases"/>
    <property type="match status" value="1"/>
</dbReference>
<dbReference type="InterPro" id="IPR027417">
    <property type="entry name" value="P-loop_NTPase"/>
</dbReference>
<keyword evidence="1" id="KW-0547">Nucleotide-binding</keyword>
<accession>A0A1M5EXE5</accession>
<dbReference type="Proteomes" id="UP000184436">
    <property type="component" value="Unassembled WGS sequence"/>
</dbReference>
<dbReference type="GO" id="GO:0005886">
    <property type="term" value="C:plasma membrane"/>
    <property type="evidence" value="ECO:0007669"/>
    <property type="project" value="TreeGrafter"/>
</dbReference>
<evidence type="ECO:0000313" key="4">
    <source>
        <dbReference type="EMBL" id="SHF83943.1"/>
    </source>
</evidence>